<reference evidence="1 2" key="1">
    <citation type="journal article" date="2011" name="BMC Genomics">
        <title>Comparative genomics reveals diversity among xanthomonads infecting tomato and pepper.</title>
        <authorList>
            <person name="Potnis N."/>
            <person name="Krasileva K."/>
            <person name="Chow V."/>
            <person name="Almeida N.F."/>
            <person name="Patil P.B."/>
            <person name="Ryan R.P."/>
            <person name="Sharlach M."/>
            <person name="Behlau F."/>
            <person name="Dow J.M."/>
            <person name="Momol M.T."/>
            <person name="White F.F."/>
            <person name="Preston J.F."/>
            <person name="Vinatzer B.A."/>
            <person name="Koebnik R."/>
            <person name="Setubal J.C."/>
            <person name="Norman D.J."/>
            <person name="Staskawicz B.J."/>
            <person name="Jones J.B."/>
        </authorList>
    </citation>
    <scope>NUCLEOTIDE SEQUENCE [LARGE SCALE GENOMIC DNA]</scope>
    <source>
        <strain evidence="1 2">ATCC 35937</strain>
    </source>
</reference>
<dbReference type="AlphaFoldDB" id="F0BKY4"/>
<gene>
    <name evidence="1" type="ORF">XVE_4950</name>
</gene>
<proteinExistence type="predicted"/>
<evidence type="ECO:0000313" key="2">
    <source>
        <dbReference type="Proteomes" id="UP000003299"/>
    </source>
</evidence>
<dbReference type="Proteomes" id="UP000003299">
    <property type="component" value="Unassembled WGS sequence"/>
</dbReference>
<protein>
    <submittedName>
        <fullName evidence="1">Uncharacterized protein</fullName>
    </submittedName>
</protein>
<dbReference type="RefSeq" id="WP_005998156.1">
    <property type="nucleotide sequence ID" value="NZ_AEQV01000280.1"/>
</dbReference>
<evidence type="ECO:0000313" key="1">
    <source>
        <dbReference type="EMBL" id="EGD06845.1"/>
    </source>
</evidence>
<sequence>MSKCTGTLTTDDYVAAIMWAEDAIREDEHVLQTLGQAASASFTTYLQKKIACRKEQLQRFRDALAEASHA</sequence>
<accession>F0BKY4</accession>
<dbReference type="EMBL" id="AEQV01000280">
    <property type="protein sequence ID" value="EGD06845.1"/>
    <property type="molecule type" value="Genomic_DNA"/>
</dbReference>
<organism evidence="1 2">
    <name type="scientific">Xanthomonas vesicatoria ATCC 35937</name>
    <dbReference type="NCBI Taxonomy" id="925775"/>
    <lineage>
        <taxon>Bacteria</taxon>
        <taxon>Pseudomonadati</taxon>
        <taxon>Pseudomonadota</taxon>
        <taxon>Gammaproteobacteria</taxon>
        <taxon>Lysobacterales</taxon>
        <taxon>Lysobacteraceae</taxon>
        <taxon>Xanthomonas</taxon>
    </lineage>
</organism>
<dbReference type="KEGG" id="xve:BJD12_18255"/>
<name>F0BKY4_9XANT</name>
<dbReference type="GeneID" id="46983278"/>
<comment type="caution">
    <text evidence="1">The sequence shown here is derived from an EMBL/GenBank/DDBJ whole genome shotgun (WGS) entry which is preliminary data.</text>
</comment>